<dbReference type="Gene3D" id="1.10.287.70">
    <property type="match status" value="4"/>
</dbReference>
<feature type="transmembrane region" description="Helical" evidence="15">
    <location>
        <begin position="1224"/>
        <end position="1250"/>
    </location>
</feature>
<dbReference type="PANTHER" id="PTHR45628:SF7">
    <property type="entry name" value="VOLTAGE-DEPENDENT CALCIUM CHANNEL TYPE A SUBUNIT ALPHA-1"/>
    <property type="match status" value="1"/>
</dbReference>
<dbReference type="PROSITE" id="PS50222">
    <property type="entry name" value="EF_HAND_2"/>
    <property type="match status" value="1"/>
</dbReference>
<feature type="transmembrane region" description="Helical" evidence="15">
    <location>
        <begin position="1068"/>
        <end position="1089"/>
    </location>
</feature>
<dbReference type="GO" id="GO:0098703">
    <property type="term" value="P:calcium ion import across plasma membrane"/>
    <property type="evidence" value="ECO:0007669"/>
    <property type="project" value="TreeGrafter"/>
</dbReference>
<dbReference type="Proteomes" id="UP000785679">
    <property type="component" value="Unassembled WGS sequence"/>
</dbReference>
<evidence type="ECO:0000256" key="12">
    <source>
        <dbReference type="ARBA" id="ARBA00023180"/>
    </source>
</evidence>
<keyword evidence="5" id="KW-0107">Calcium channel</keyword>
<comment type="caution">
    <text evidence="17">The sequence shown here is derived from an EMBL/GenBank/DDBJ whole genome shotgun (WGS) entry which is preliminary data.</text>
</comment>
<evidence type="ECO:0000256" key="10">
    <source>
        <dbReference type="ARBA" id="ARBA00023065"/>
    </source>
</evidence>
<evidence type="ECO:0000256" key="5">
    <source>
        <dbReference type="ARBA" id="ARBA00022673"/>
    </source>
</evidence>
<feature type="region of interest" description="Disordered" evidence="14">
    <location>
        <begin position="1713"/>
        <end position="1765"/>
    </location>
</feature>
<dbReference type="SUPFAM" id="SSF81324">
    <property type="entry name" value="Voltage-gated potassium channels"/>
    <property type="match status" value="3"/>
</dbReference>
<feature type="region of interest" description="Disordered" evidence="14">
    <location>
        <begin position="1551"/>
        <end position="1573"/>
    </location>
</feature>
<dbReference type="GO" id="GO:0005891">
    <property type="term" value="C:voltage-gated calcium channel complex"/>
    <property type="evidence" value="ECO:0007669"/>
    <property type="project" value="TreeGrafter"/>
</dbReference>
<feature type="transmembrane region" description="Helical" evidence="15">
    <location>
        <begin position="895"/>
        <end position="919"/>
    </location>
</feature>
<feature type="transmembrane region" description="Helical" evidence="15">
    <location>
        <begin position="15"/>
        <end position="37"/>
    </location>
</feature>
<organism evidence="17 18">
    <name type="scientific">Halteria grandinella</name>
    <dbReference type="NCBI Taxonomy" id="5974"/>
    <lineage>
        <taxon>Eukaryota</taxon>
        <taxon>Sar</taxon>
        <taxon>Alveolata</taxon>
        <taxon>Ciliophora</taxon>
        <taxon>Intramacronucleata</taxon>
        <taxon>Spirotrichea</taxon>
        <taxon>Stichotrichia</taxon>
        <taxon>Sporadotrichida</taxon>
        <taxon>Halteriidae</taxon>
        <taxon>Halteria</taxon>
    </lineage>
</organism>
<dbReference type="PANTHER" id="PTHR45628">
    <property type="entry name" value="VOLTAGE-DEPENDENT CALCIUM CHANNEL TYPE A SUBUNIT ALPHA-1"/>
    <property type="match status" value="1"/>
</dbReference>
<reference evidence="17" key="1">
    <citation type="submission" date="2019-06" db="EMBL/GenBank/DDBJ databases">
        <authorList>
            <person name="Zheng W."/>
        </authorList>
    </citation>
    <scope>NUCLEOTIDE SEQUENCE</scope>
    <source>
        <strain evidence="17">QDHG01</strain>
    </source>
</reference>
<dbReference type="Gene3D" id="1.20.120.350">
    <property type="entry name" value="Voltage-gated potassium channels. Chain C"/>
    <property type="match status" value="3"/>
</dbReference>
<evidence type="ECO:0000313" key="18">
    <source>
        <dbReference type="Proteomes" id="UP000785679"/>
    </source>
</evidence>
<evidence type="ECO:0000256" key="15">
    <source>
        <dbReference type="SAM" id="Phobius"/>
    </source>
</evidence>
<feature type="compositionally biased region" description="Polar residues" evidence="14">
    <location>
        <begin position="1720"/>
        <end position="1748"/>
    </location>
</feature>
<proteinExistence type="predicted"/>
<evidence type="ECO:0000256" key="7">
    <source>
        <dbReference type="ARBA" id="ARBA00022837"/>
    </source>
</evidence>
<keyword evidence="10" id="KW-0406">Ion transport</keyword>
<evidence type="ECO:0000256" key="3">
    <source>
        <dbReference type="ARBA" id="ARBA00022553"/>
    </source>
</evidence>
<keyword evidence="9 15" id="KW-1133">Transmembrane helix</keyword>
<evidence type="ECO:0000256" key="8">
    <source>
        <dbReference type="ARBA" id="ARBA00022882"/>
    </source>
</evidence>
<protein>
    <recommendedName>
        <fullName evidence="16">EF-hand domain-containing protein</fullName>
    </recommendedName>
</protein>
<sequence>MKKLVSALIQTLPEFVNVGIFLGYIFVLFAILGVHLYNGIFYNACRFNPEPETEDTWAIDTSIESVCTKSGTGTFHCPADRYCGNPADFNLPITPSTVNLKPFTYYGIHNFNDLANSLQVVFQIVTAESWSTYMYNLMSADSPILATIFTISIVALGSLYLMNLILTVIIQTFVSITEKEIAEEAAKLNERAQEGEAQFIAEEVMEMIKEEGEEIVSESSIMSDGEEGSGGGSPCKSADKRKNGPSQRRSLLEVIQEKDDTDRQNLCNQKKSGGENFETPRLQDVSSDHLLSDREGGSQMKQPTFLKERSKQKQVINVFKLNNNTNSSGKKEEKNEISPTFGVPIPSEAGSQQGKQNSSMLKIDENNMGIDLNKKIEEIANAARKSLDIEESALGDQPQNHEQKEAMASYLHKKLTKEKRRTLQFNKLVERQQTKKVDMVKEGGTGKIVTLRDLTQERVGMGFKRMQMNLSRHDTKLKIIYRSQLNRFYFLTYQIAKNKYFQFTVSLIIVLNTIILALDKYPEGDIQKNRDLDKLNIGFSIFFMIEAFVKVAGLGVKGYVSDKYNVFDAFIVLGSIIDIVMSLILNYSSRGVMTVLRSFRLMRIFKLAKQWKRLDHLLQTIGRTLNDIGTFSILMMLFMLSFSLLGMELFANKVRFDSDNNLDLEYGEPPSSNYDTLLNAFTTVFIVLTADGWSGIYFAHRRAIDNVVPTIYFNLLIVIGQKVLLNLFLAILLQNFDENNMLEQIDKEMKQQNLELVEASEIQNGSSNMLSMIKKAACCLVSLFEEEVDEEEQPHFKAQISLNQRKESSPERREEALSSKKTPNFGGQMTSNSSYVEIQGKSLYLFSEESILRNKIMELVRHQFFEIFILITIIISSVQLAIDSPLLDPNGDKSLNLYIVDTFTTTIFAVEAILKIVSLGFALNGKYSYLRNPWNLADFIILILSIIALTPLSTSLQIFKMFRILRILRLISRNERLKVAAKALLYALPNILNVTIIIVFFFLIFGIVCVSYFKGKFFICDQSFETFSVYSITDSELFITEPFTVNDKWDCLTAGGDWVNSPSTFDNLYFAMNTLFIMATASGWSDLMYFCSSATDIDQVQVPRNNNFWIIFYIIYMIISCFFLLNLFVGVVISTFNSETDKLGGTNLLTSKQKEWIEAKVMILKAKPMRRFRPPSNVFRQWMFRVHQHRWYENAILVCIVLNTVVLALKWYGQPNEVYVMTEALNYLFTAVFILEAVIKISAFGFYVYFSDGWNIFDFLIVITSLVSIFLSFTSTVSIKGAVTIVRAFRIMRVVRLIKRARSLKVIFNTFIVSLPALANIGGMLLLILYLYSILAMELFGSVKRNGIFSDDLNFETFSNSFCALCAVATADSWSNIMQASLQQYSPQFQCTYSPSYEDYEDADYSTVGCGKSYSGVLFFYSFYLFVNLIFLNLFIAIILQGFLETQLKDQRLFNAEMLTHFKEVWAEFDEDATSFIKLPDLRRFLIRLGSPFGFDRETLQSKPLQDRFIAALNLPTYNSMSDYQFMDVLDAISMRLMVINITKNKENEGRMDSIAESVEGDKRDTEQRQQENRVELEKEINKLILNDNYAGITSFKEIKKIESRIHYDTRLNAQKDGNFTSAHVATAEWAFARMKRFLKIKQRDKRRMQRKVTRENELKKLSVNQANAAEAIKHEPHLLHIDISNDKIVTIQDSYADEIQVQETFQNQGELQVMDSQEGETSSRAFLSQAHQDEQSNNGGILQSNPSKESDAQPGFESDKTVKEREQLEFYEEEAEEYPQNLMIRRQNNIHESSPSPTSSNRASQLNRQRLKLLDSPIAVRRGKYPQISVGLFGHAEPNEQFENEDPSNQDLQFYPIATPSEIDSRSVTPTSAMGATQGKGWMKSRIMEFRQGRYTAKVQQPHNQTHQIQRRPSQQVPDLIINNSQEEFKEQENTSDVLMMQDFSSSQLIQLDQSLEDDDERGNGELAFSKTQGLGALSKKGQAAQSTAALHIKAHTYQRATPVPLNVEDRSHSNPSGRWQMPWKQSKVVKILTTTRTFQKANRTLLIRNPGWQCGMKRCLVG</sequence>
<dbReference type="InterPro" id="IPR005821">
    <property type="entry name" value="Ion_trans_dom"/>
</dbReference>
<evidence type="ECO:0000256" key="11">
    <source>
        <dbReference type="ARBA" id="ARBA00023136"/>
    </source>
</evidence>
<feature type="transmembrane region" description="Helical" evidence="15">
    <location>
        <begin position="1110"/>
        <end position="1133"/>
    </location>
</feature>
<name>A0A8J8TB19_HALGN</name>
<dbReference type="GO" id="GO:0005509">
    <property type="term" value="F:calcium ion binding"/>
    <property type="evidence" value="ECO:0007669"/>
    <property type="project" value="InterPro"/>
</dbReference>
<keyword evidence="13" id="KW-0407">Ion channel</keyword>
<feature type="region of interest" description="Disordered" evidence="14">
    <location>
        <begin position="795"/>
        <end position="828"/>
    </location>
</feature>
<feature type="transmembrane region" description="Helical" evidence="15">
    <location>
        <begin position="1191"/>
        <end position="1212"/>
    </location>
</feature>
<keyword evidence="2" id="KW-0813">Transport</keyword>
<keyword evidence="8" id="KW-0851">Voltage-gated channel</keyword>
<feature type="compositionally biased region" description="Basic and acidic residues" evidence="14">
    <location>
        <begin position="804"/>
        <end position="818"/>
    </location>
</feature>
<feature type="domain" description="EF-hand" evidence="16">
    <location>
        <begin position="1457"/>
        <end position="1492"/>
    </location>
</feature>
<feature type="transmembrane region" description="Helical" evidence="15">
    <location>
        <begin position="500"/>
        <end position="518"/>
    </location>
</feature>
<keyword evidence="3" id="KW-0597">Phosphoprotein</keyword>
<evidence type="ECO:0000256" key="2">
    <source>
        <dbReference type="ARBA" id="ARBA00022448"/>
    </source>
</evidence>
<feature type="transmembrane region" description="Helical" evidence="15">
    <location>
        <begin position="864"/>
        <end position="883"/>
    </location>
</feature>
<evidence type="ECO:0000313" key="17">
    <source>
        <dbReference type="EMBL" id="TNV87903.1"/>
    </source>
</evidence>
<keyword evidence="6 15" id="KW-0812">Transmembrane</keyword>
<feature type="transmembrane region" description="Helical" evidence="15">
    <location>
        <begin position="983"/>
        <end position="1013"/>
    </location>
</feature>
<dbReference type="FunFam" id="1.10.287.70:FF:000117">
    <property type="entry name" value="Voltage-gated Ca2+ channel, alpha subunit"/>
    <property type="match status" value="1"/>
</dbReference>
<feature type="transmembrane region" description="Helical" evidence="15">
    <location>
        <begin position="628"/>
        <end position="651"/>
    </location>
</feature>
<feature type="transmembrane region" description="Helical" evidence="15">
    <location>
        <begin position="677"/>
        <end position="699"/>
    </location>
</feature>
<dbReference type="InterPro" id="IPR050599">
    <property type="entry name" value="VDCC_alpha-1_subunit"/>
</dbReference>
<comment type="subcellular location">
    <subcellularLocation>
        <location evidence="1">Membrane</location>
        <topology evidence="1">Multi-pass membrane protein</topology>
    </subcellularLocation>
</comment>
<evidence type="ECO:0000256" key="1">
    <source>
        <dbReference type="ARBA" id="ARBA00004141"/>
    </source>
</evidence>
<evidence type="ECO:0000256" key="9">
    <source>
        <dbReference type="ARBA" id="ARBA00022989"/>
    </source>
</evidence>
<feature type="compositionally biased region" description="Polar residues" evidence="14">
    <location>
        <begin position="349"/>
        <end position="358"/>
    </location>
</feature>
<accession>A0A8J8TB19</accession>
<dbReference type="EMBL" id="RRYP01000158">
    <property type="protein sequence ID" value="TNV87903.1"/>
    <property type="molecule type" value="Genomic_DNA"/>
</dbReference>
<feature type="compositionally biased region" description="Polar residues" evidence="14">
    <location>
        <begin position="819"/>
        <end position="828"/>
    </location>
</feature>
<feature type="transmembrane region" description="Helical" evidence="15">
    <location>
        <begin position="144"/>
        <end position="170"/>
    </location>
</feature>
<gene>
    <name evidence="17" type="ORF">FGO68_gene16047</name>
</gene>
<feature type="transmembrane region" description="Helical" evidence="15">
    <location>
        <begin position="566"/>
        <end position="587"/>
    </location>
</feature>
<dbReference type="OrthoDB" id="193091at2759"/>
<dbReference type="InterPro" id="IPR027359">
    <property type="entry name" value="Volt_channel_dom_sf"/>
</dbReference>
<evidence type="ECO:0000259" key="16">
    <source>
        <dbReference type="PROSITE" id="PS50222"/>
    </source>
</evidence>
<dbReference type="GO" id="GO:0008331">
    <property type="term" value="F:high voltage-gated calcium channel activity"/>
    <property type="evidence" value="ECO:0007669"/>
    <property type="project" value="TreeGrafter"/>
</dbReference>
<dbReference type="Pfam" id="PF00520">
    <property type="entry name" value="Ion_trans"/>
    <property type="match status" value="4"/>
</dbReference>
<keyword evidence="12" id="KW-0325">Glycoprotein</keyword>
<feature type="transmembrane region" description="Helical" evidence="15">
    <location>
        <begin position="939"/>
        <end position="962"/>
    </location>
</feature>
<keyword evidence="18" id="KW-1185">Reference proteome</keyword>
<feature type="transmembrane region" description="Helical" evidence="15">
    <location>
        <begin position="539"/>
        <end position="560"/>
    </location>
</feature>
<feature type="region of interest" description="Disordered" evidence="14">
    <location>
        <begin position="212"/>
        <end position="358"/>
    </location>
</feature>
<feature type="compositionally biased region" description="Basic and acidic residues" evidence="14">
    <location>
        <begin position="286"/>
        <end position="296"/>
    </location>
</feature>
<keyword evidence="11 15" id="KW-0472">Membrane</keyword>
<dbReference type="Gene3D" id="1.10.238.10">
    <property type="entry name" value="EF-hand"/>
    <property type="match status" value="1"/>
</dbReference>
<feature type="transmembrane region" description="Helical" evidence="15">
    <location>
        <begin position="1306"/>
        <end position="1332"/>
    </location>
</feature>
<evidence type="ECO:0000256" key="6">
    <source>
        <dbReference type="ARBA" id="ARBA00022692"/>
    </source>
</evidence>
<feature type="transmembrane region" description="Helical" evidence="15">
    <location>
        <begin position="1256"/>
        <end position="1286"/>
    </location>
</feature>
<dbReference type="InterPro" id="IPR002048">
    <property type="entry name" value="EF_hand_dom"/>
</dbReference>
<evidence type="ECO:0000256" key="14">
    <source>
        <dbReference type="SAM" id="MobiDB-lite"/>
    </source>
</evidence>
<feature type="transmembrane region" description="Helical" evidence="15">
    <location>
        <begin position="1421"/>
        <end position="1444"/>
    </location>
</feature>
<evidence type="ECO:0000256" key="4">
    <source>
        <dbReference type="ARBA" id="ARBA00022568"/>
    </source>
</evidence>
<keyword evidence="7" id="KW-0106">Calcium</keyword>
<keyword evidence="4" id="KW-0109">Calcium transport</keyword>
<evidence type="ECO:0000256" key="13">
    <source>
        <dbReference type="ARBA" id="ARBA00023303"/>
    </source>
</evidence>